<dbReference type="Gramene" id="HORVU.MOREX.r3.6HG0538790.1">
    <property type="protein sequence ID" value="HORVU.MOREX.r3.6HG0538790.1"/>
    <property type="gene ID" value="HORVU.MOREX.r3.6HG0538790"/>
</dbReference>
<evidence type="ECO:0000256" key="2">
    <source>
        <dbReference type="ARBA" id="ARBA00022723"/>
    </source>
</evidence>
<dbReference type="Proteomes" id="UP000011116">
    <property type="component" value="Chromosome 6H"/>
</dbReference>
<keyword evidence="10" id="KW-1185">Reference proteome</keyword>
<dbReference type="Gene3D" id="3.30.40.10">
    <property type="entry name" value="Zinc/RING finger domain, C3HC4 (zinc finger)"/>
    <property type="match status" value="1"/>
</dbReference>
<reference evidence="9" key="2">
    <citation type="submission" date="2020-10" db="EMBL/GenBank/DDBJ databases">
        <authorList>
            <person name="Scholz U."/>
            <person name="Mascher M."/>
            <person name="Fiebig A."/>
        </authorList>
    </citation>
    <scope>NUCLEOTIDE SEQUENCE [LARGE SCALE GENOMIC DNA]</scope>
    <source>
        <strain evidence="9">cv. Morex</strain>
    </source>
</reference>
<evidence type="ECO:0000259" key="8">
    <source>
        <dbReference type="PROSITE" id="PS50089"/>
    </source>
</evidence>
<protein>
    <recommendedName>
        <fullName evidence="8">RING-type domain-containing protein</fullName>
    </recommendedName>
</protein>
<dbReference type="SUPFAM" id="SSF57850">
    <property type="entry name" value="RING/U-box"/>
    <property type="match status" value="1"/>
</dbReference>
<dbReference type="AlphaFoldDB" id="A0A8I6YND4"/>
<evidence type="ECO:0000256" key="6">
    <source>
        <dbReference type="PROSITE-ProRule" id="PRU00175"/>
    </source>
</evidence>
<evidence type="ECO:0000256" key="3">
    <source>
        <dbReference type="ARBA" id="ARBA00022771"/>
    </source>
</evidence>
<evidence type="ECO:0000256" key="4">
    <source>
        <dbReference type="ARBA" id="ARBA00022833"/>
    </source>
</evidence>
<keyword evidence="2" id="KW-0479">Metal-binding</keyword>
<feature type="transmembrane region" description="Helical" evidence="7">
    <location>
        <begin position="6"/>
        <end position="26"/>
    </location>
</feature>
<dbReference type="PROSITE" id="PS50089">
    <property type="entry name" value="ZF_RING_2"/>
    <property type="match status" value="1"/>
</dbReference>
<dbReference type="GO" id="GO:0008270">
    <property type="term" value="F:zinc ion binding"/>
    <property type="evidence" value="ECO:0007669"/>
    <property type="project" value="UniProtKB-KW"/>
</dbReference>
<accession>A0A8I6YND4</accession>
<organism evidence="9 10">
    <name type="scientific">Hordeum vulgare subsp. vulgare</name>
    <name type="common">Domesticated barley</name>
    <dbReference type="NCBI Taxonomy" id="112509"/>
    <lineage>
        <taxon>Eukaryota</taxon>
        <taxon>Viridiplantae</taxon>
        <taxon>Streptophyta</taxon>
        <taxon>Embryophyta</taxon>
        <taxon>Tracheophyta</taxon>
        <taxon>Spermatophyta</taxon>
        <taxon>Magnoliopsida</taxon>
        <taxon>Liliopsida</taxon>
        <taxon>Poales</taxon>
        <taxon>Poaceae</taxon>
        <taxon>BOP clade</taxon>
        <taxon>Pooideae</taxon>
        <taxon>Triticodae</taxon>
        <taxon>Triticeae</taxon>
        <taxon>Hordeinae</taxon>
        <taxon>Hordeum</taxon>
    </lineage>
</organism>
<dbReference type="PANTHER" id="PTHR46151">
    <property type="entry name" value="NEP1-INTERACTING PROTEIN-LIKE 2"/>
    <property type="match status" value="1"/>
</dbReference>
<keyword evidence="4" id="KW-0862">Zinc</keyword>
<keyword evidence="7" id="KW-0812">Transmembrane</keyword>
<evidence type="ECO:0000313" key="10">
    <source>
        <dbReference type="Proteomes" id="UP000011116"/>
    </source>
</evidence>
<dbReference type="InterPro" id="IPR001841">
    <property type="entry name" value="Znf_RING"/>
</dbReference>
<dbReference type="PANTHER" id="PTHR46151:SF1">
    <property type="entry name" value="OS09G0542600 PROTEIN"/>
    <property type="match status" value="1"/>
</dbReference>
<keyword evidence="3 6" id="KW-0863">Zinc-finger</keyword>
<reference evidence="9" key="3">
    <citation type="submission" date="2022-01" db="UniProtKB">
        <authorList>
            <consortium name="EnsemblPlants"/>
        </authorList>
    </citation>
    <scope>IDENTIFICATION</scope>
    <source>
        <strain evidence="9">subsp. vulgare</strain>
    </source>
</reference>
<keyword evidence="5 7" id="KW-0472">Membrane</keyword>
<sequence>MDLFRFLVTAVFGTAGTVLGAIGGFFSGMIDGDGMMQGTLNGANNGALLSVDYADLVLRICYCEDYYVVAQNRGTQLSLAADNIGSALDNHIEALLGRSGRELQPSYQVLAARRATIHSLPQTELTEETTGHHSTCIICLSEFQAGEIARSLPACNHVFHMACIDSWFRRKSVCPICRHPVY</sequence>
<dbReference type="Pfam" id="PF13639">
    <property type="entry name" value="zf-RING_2"/>
    <property type="match status" value="1"/>
</dbReference>
<dbReference type="SMART" id="SM00184">
    <property type="entry name" value="RING"/>
    <property type="match status" value="1"/>
</dbReference>
<dbReference type="EnsemblPlants" id="HORVU.MOREX.r3.6HG0538790.1">
    <property type="protein sequence ID" value="HORVU.MOREX.r3.6HG0538790.1"/>
    <property type="gene ID" value="HORVU.MOREX.r3.6HG0538790"/>
</dbReference>
<name>A0A8I6YND4_HORVV</name>
<proteinExistence type="predicted"/>
<keyword evidence="7" id="KW-1133">Transmembrane helix</keyword>
<evidence type="ECO:0000256" key="5">
    <source>
        <dbReference type="ARBA" id="ARBA00023136"/>
    </source>
</evidence>
<comment type="subcellular location">
    <subcellularLocation>
        <location evidence="1">Membrane</location>
    </subcellularLocation>
</comment>
<reference evidence="10" key="1">
    <citation type="journal article" date="2012" name="Nature">
        <title>A physical, genetic and functional sequence assembly of the barley genome.</title>
        <authorList>
            <consortium name="The International Barley Genome Sequencing Consortium"/>
            <person name="Mayer K.F."/>
            <person name="Waugh R."/>
            <person name="Brown J.W."/>
            <person name="Schulman A."/>
            <person name="Langridge P."/>
            <person name="Platzer M."/>
            <person name="Fincher G.B."/>
            <person name="Muehlbauer G.J."/>
            <person name="Sato K."/>
            <person name="Close T.J."/>
            <person name="Wise R.P."/>
            <person name="Stein N."/>
        </authorList>
    </citation>
    <scope>NUCLEOTIDE SEQUENCE [LARGE SCALE GENOMIC DNA]</scope>
    <source>
        <strain evidence="10">cv. Morex</strain>
    </source>
</reference>
<dbReference type="CDD" id="cd16461">
    <property type="entry name" value="RING-H2_EL5-like"/>
    <property type="match status" value="1"/>
</dbReference>
<evidence type="ECO:0000256" key="7">
    <source>
        <dbReference type="SAM" id="Phobius"/>
    </source>
</evidence>
<dbReference type="SMR" id="A0A8I6YND4"/>
<evidence type="ECO:0000313" key="9">
    <source>
        <dbReference type="EnsemblPlants" id="HORVU.MOREX.r3.6HG0538790.1"/>
    </source>
</evidence>
<dbReference type="InterPro" id="IPR013083">
    <property type="entry name" value="Znf_RING/FYVE/PHD"/>
</dbReference>
<feature type="domain" description="RING-type" evidence="8">
    <location>
        <begin position="136"/>
        <end position="178"/>
    </location>
</feature>
<dbReference type="GO" id="GO:0016020">
    <property type="term" value="C:membrane"/>
    <property type="evidence" value="ECO:0007669"/>
    <property type="project" value="UniProtKB-SubCell"/>
</dbReference>
<evidence type="ECO:0000256" key="1">
    <source>
        <dbReference type="ARBA" id="ARBA00004370"/>
    </source>
</evidence>